<name>A0A7L6BB62_9ACTN</name>
<protein>
    <submittedName>
        <fullName evidence="4">23S rRNA methyltransferase</fullName>
    </submittedName>
</protein>
<dbReference type="AlphaFoldDB" id="A0A7L6BB62"/>
<feature type="domain" description="23S rRNA (guanine(745)-N(1))-methyltransferase N-terminal" evidence="3">
    <location>
        <begin position="10"/>
        <end position="48"/>
    </location>
</feature>
<feature type="binding site" evidence="2">
    <location>
        <position position="74"/>
    </location>
    <ligand>
        <name>S-adenosyl-L-methionine</name>
        <dbReference type="ChEBI" id="CHEBI:59789"/>
    </ligand>
</feature>
<dbReference type="RefSeq" id="WP_181571609.1">
    <property type="nucleotide sequence ID" value="NZ_CP059322.2"/>
</dbReference>
<gene>
    <name evidence="4" type="ORF">H1D33_10510</name>
</gene>
<dbReference type="PIRSF" id="PIRSF018249">
    <property type="entry name" value="MyrA_prd"/>
    <property type="match status" value="1"/>
</dbReference>
<dbReference type="Proteomes" id="UP000510844">
    <property type="component" value="Chromosome"/>
</dbReference>
<keyword evidence="2" id="KW-0949">S-adenosyl-L-methionine</keyword>
<reference evidence="5" key="1">
    <citation type="submission" date="2020-07" db="EMBL/GenBank/DDBJ databases">
        <title>A new Micromonospora strain with potent antibiotic activity isolated from the microbiome of a mid-Atlantic deep-sea sponge.</title>
        <authorList>
            <person name="Back C.R."/>
            <person name="Stennett H.L."/>
            <person name="Williams S.E."/>
            <person name="Wang L."/>
            <person name="Ojeda Gomez J."/>
            <person name="Abdulle O.M."/>
            <person name="Duffy T."/>
            <person name="Hendry K.R."/>
            <person name="Powell D."/>
            <person name="Stach J.E."/>
            <person name="Essex-Lopresti A.E."/>
            <person name="Willis C.L."/>
            <person name="Curnow P."/>
            <person name="Race P.R."/>
        </authorList>
    </citation>
    <scope>NUCLEOTIDE SEQUENCE [LARGE SCALE GENOMIC DNA]</scope>
    <source>
        <strain evidence="5">28ISP2-46</strain>
    </source>
</reference>
<organism evidence="4 5">
    <name type="scientific">Micromonospora robiginosa</name>
    <dbReference type="NCBI Taxonomy" id="2749844"/>
    <lineage>
        <taxon>Bacteria</taxon>
        <taxon>Bacillati</taxon>
        <taxon>Actinomycetota</taxon>
        <taxon>Actinomycetes</taxon>
        <taxon>Micromonosporales</taxon>
        <taxon>Micromonosporaceae</taxon>
        <taxon>Micromonospora</taxon>
    </lineage>
</organism>
<dbReference type="Pfam" id="PF21302">
    <property type="entry name" value="Zn_ribbon_RlmA"/>
    <property type="match status" value="1"/>
</dbReference>
<keyword evidence="5" id="KW-1185">Reference proteome</keyword>
<keyword evidence="4" id="KW-0489">Methyltransferase</keyword>
<feature type="binding site" evidence="2">
    <location>
        <begin position="103"/>
        <end position="104"/>
    </location>
    <ligand>
        <name>S-adenosyl-L-methionine</name>
        <dbReference type="ChEBI" id="CHEBI:59789"/>
    </ligand>
</feature>
<evidence type="ECO:0000313" key="5">
    <source>
        <dbReference type="Proteomes" id="UP000510844"/>
    </source>
</evidence>
<proteinExistence type="predicted"/>
<dbReference type="InterPro" id="IPR029063">
    <property type="entry name" value="SAM-dependent_MTases_sf"/>
</dbReference>
<dbReference type="KEGG" id="mfeu:H1D33_10510"/>
<accession>A0A7L6BB62</accession>
<dbReference type="InterPro" id="IPR048647">
    <property type="entry name" value="RlmA_N"/>
</dbReference>
<keyword evidence="1" id="KW-0862">Zinc</keyword>
<evidence type="ECO:0000259" key="3">
    <source>
        <dbReference type="Pfam" id="PF21302"/>
    </source>
</evidence>
<evidence type="ECO:0000256" key="1">
    <source>
        <dbReference type="PIRSR" id="PIRSR018249-1"/>
    </source>
</evidence>
<keyword evidence="4" id="KW-0808">Transferase</keyword>
<feature type="binding site" evidence="2">
    <location>
        <position position="191"/>
    </location>
    <ligand>
        <name>S-adenosyl-L-methionine</name>
        <dbReference type="ChEBI" id="CHEBI:59789"/>
    </ligand>
</feature>
<feature type="binding site" evidence="1">
    <location>
        <position position="31"/>
    </location>
    <ligand>
        <name>Zn(2+)</name>
        <dbReference type="ChEBI" id="CHEBI:29105"/>
    </ligand>
</feature>
<dbReference type="EMBL" id="CP059322">
    <property type="protein sequence ID" value="QLQ39212.1"/>
    <property type="molecule type" value="Genomic_DNA"/>
</dbReference>
<dbReference type="InterPro" id="IPR016718">
    <property type="entry name" value="rRNA_m1G-MeTrfase_A_prd"/>
</dbReference>
<keyword evidence="1" id="KW-0479">Metal-binding</keyword>
<feature type="binding site" evidence="1">
    <location>
        <position position="35"/>
    </location>
    <ligand>
        <name>Zn(2+)</name>
        <dbReference type="ChEBI" id="CHEBI:29105"/>
    </ligand>
</feature>
<dbReference type="GO" id="GO:0008168">
    <property type="term" value="F:methyltransferase activity"/>
    <property type="evidence" value="ECO:0007669"/>
    <property type="project" value="UniProtKB-KW"/>
</dbReference>
<dbReference type="GO" id="GO:0046872">
    <property type="term" value="F:metal ion binding"/>
    <property type="evidence" value="ECO:0007669"/>
    <property type="project" value="UniProtKB-KW"/>
</dbReference>
<evidence type="ECO:0000256" key="2">
    <source>
        <dbReference type="PIRSR" id="PIRSR018249-2"/>
    </source>
</evidence>
<dbReference type="Gene3D" id="3.40.50.150">
    <property type="entry name" value="Vaccinia Virus protein VP39"/>
    <property type="match status" value="1"/>
</dbReference>
<dbReference type="SUPFAM" id="SSF53335">
    <property type="entry name" value="S-adenosyl-L-methionine-dependent methyltransferases"/>
    <property type="match status" value="1"/>
</dbReference>
<evidence type="ECO:0000313" key="4">
    <source>
        <dbReference type="EMBL" id="QLQ39212.1"/>
    </source>
</evidence>
<reference evidence="4 5" key="2">
    <citation type="journal article" date="2021" name="Mar. Drugs">
        <title>A New Micromonospora Strain with Antibiotic Activity Isolated from the Microbiome of a Mid-Atlantic Deep-Sea Sponge.</title>
        <authorList>
            <person name="Back C.R."/>
            <person name="Stennett H.L."/>
            <person name="Williams S.E."/>
            <person name="Wang L."/>
            <person name="Ojeda Gomez J."/>
            <person name="Abdulle O.M."/>
            <person name="Duffy T."/>
            <person name="Neal C."/>
            <person name="Mantell J."/>
            <person name="Jepson M.A."/>
            <person name="Hendry K.R."/>
            <person name="Powell D."/>
            <person name="Stach J.E.M."/>
            <person name="Essex-Lopresti A.E."/>
            <person name="Willis C.L."/>
            <person name="Curnow P."/>
            <person name="Race P.R."/>
        </authorList>
    </citation>
    <scope>NUCLEOTIDE SEQUENCE [LARGE SCALE GENOMIC DNA]</scope>
    <source>
        <strain evidence="4 5">28ISP2-46</strain>
    </source>
</reference>
<dbReference type="GO" id="GO:0032259">
    <property type="term" value="P:methylation"/>
    <property type="evidence" value="ECO:0007669"/>
    <property type="project" value="UniProtKB-KW"/>
</dbReference>
<sequence length="282" mass="29528">MDHRILARLRCPICGEPLAEATAGTTRALRCPRGHSFDTARQGYVNLLAGRAPHSGDSAEMVAARADFLAAGHYDTVAAALAAAGRVAAGDPYPLVVEPGAGTGHYLAAVLAALPDAAGLALDVSKPALRRAARAHPRAAAALADTWQRLPLADRSVRVLLNVFAPRNGAEFHRVLDPAGALLVVTPAGDHLGELVEALDLLRVDPAKADRVADSLGAHFVEESADEHRARLALTRAEVTTLVGMGPSAWHADPDRLAARIAALPEPTPVTLAVRLGTHRPR</sequence>